<reference evidence="13" key="1">
    <citation type="submission" date="2017-09" db="EMBL/GenBank/DDBJ databases">
        <title>Depth-based differentiation of microbial function through sediment-hosted aquifers and enrichment of novel symbionts in the deep terrestrial subsurface.</title>
        <authorList>
            <person name="Probst A.J."/>
            <person name="Ladd B."/>
            <person name="Jarett J.K."/>
            <person name="Geller-Mcgrath D.E."/>
            <person name="Sieber C.M.K."/>
            <person name="Emerson J.B."/>
            <person name="Anantharaman K."/>
            <person name="Thomas B.C."/>
            <person name="Malmstrom R."/>
            <person name="Stieglmeier M."/>
            <person name="Klingl A."/>
            <person name="Woyke T."/>
            <person name="Ryan C.M."/>
            <person name="Banfield J.F."/>
        </authorList>
    </citation>
    <scope>NUCLEOTIDE SEQUENCE [LARGE SCALE GENOMIC DNA]</scope>
</reference>
<dbReference type="Pfam" id="PF17759">
    <property type="entry name" value="tRNA_synthFbeta"/>
    <property type="match status" value="1"/>
</dbReference>
<dbReference type="InterPro" id="IPR020825">
    <property type="entry name" value="Phe-tRNA_synthase-like_B3/B4"/>
</dbReference>
<keyword evidence="4" id="KW-0479">Metal-binding</keyword>
<evidence type="ECO:0000259" key="11">
    <source>
        <dbReference type="PROSITE" id="PS51483"/>
    </source>
</evidence>
<dbReference type="EC" id="6.1.1.20" evidence="2"/>
<dbReference type="Pfam" id="PF03147">
    <property type="entry name" value="FDX-ACB"/>
    <property type="match status" value="1"/>
</dbReference>
<dbReference type="SUPFAM" id="SSF56037">
    <property type="entry name" value="PheT/TilS domain"/>
    <property type="match status" value="1"/>
</dbReference>
<dbReference type="InterPro" id="IPR005147">
    <property type="entry name" value="tRNA_synthase_B5-dom"/>
</dbReference>
<feature type="domain" description="B5" evidence="11">
    <location>
        <begin position="289"/>
        <end position="364"/>
    </location>
</feature>
<dbReference type="InterPro" id="IPR045864">
    <property type="entry name" value="aa-tRNA-synth_II/BPL/LPL"/>
</dbReference>
<feature type="domain" description="FDX-ACB" evidence="10">
    <location>
        <begin position="541"/>
        <end position="629"/>
    </location>
</feature>
<keyword evidence="9" id="KW-0030">Aminoacyl-tRNA synthetase</keyword>
<dbReference type="PANTHER" id="PTHR10947">
    <property type="entry name" value="PHENYLALANYL-TRNA SYNTHETASE BETA CHAIN AND LEUCINE-RICH REPEAT-CONTAINING PROTEIN 47"/>
    <property type="match status" value="1"/>
</dbReference>
<evidence type="ECO:0000256" key="7">
    <source>
        <dbReference type="ARBA" id="ARBA00022842"/>
    </source>
</evidence>
<dbReference type="GO" id="GO:0003723">
    <property type="term" value="F:RNA binding"/>
    <property type="evidence" value="ECO:0007669"/>
    <property type="project" value="InterPro"/>
</dbReference>
<dbReference type="PANTHER" id="PTHR10947:SF0">
    <property type="entry name" value="PHENYLALANINE--TRNA LIGASE BETA SUBUNIT"/>
    <property type="match status" value="1"/>
</dbReference>
<evidence type="ECO:0000313" key="13">
    <source>
        <dbReference type="Proteomes" id="UP000229612"/>
    </source>
</evidence>
<proteinExistence type="predicted"/>
<comment type="caution">
    <text evidence="12">The sequence shown here is derived from an EMBL/GenBank/DDBJ whole genome shotgun (WGS) entry which is preliminary data.</text>
</comment>
<dbReference type="GO" id="GO:0009328">
    <property type="term" value="C:phenylalanine-tRNA ligase complex"/>
    <property type="evidence" value="ECO:0007669"/>
    <property type="project" value="TreeGrafter"/>
</dbReference>
<evidence type="ECO:0000259" key="10">
    <source>
        <dbReference type="PROSITE" id="PS51447"/>
    </source>
</evidence>
<evidence type="ECO:0000256" key="9">
    <source>
        <dbReference type="ARBA" id="ARBA00023146"/>
    </source>
</evidence>
<dbReference type="SUPFAM" id="SSF55681">
    <property type="entry name" value="Class II aaRS and biotin synthetases"/>
    <property type="match status" value="1"/>
</dbReference>
<dbReference type="Pfam" id="PF03483">
    <property type="entry name" value="B3_4"/>
    <property type="match status" value="1"/>
</dbReference>
<dbReference type="GO" id="GO:0005524">
    <property type="term" value="F:ATP binding"/>
    <property type="evidence" value="ECO:0007669"/>
    <property type="project" value="UniProtKB-KW"/>
</dbReference>
<dbReference type="PROSITE" id="PS51483">
    <property type="entry name" value="B5"/>
    <property type="match status" value="1"/>
</dbReference>
<keyword evidence="3" id="KW-0436">Ligase</keyword>
<evidence type="ECO:0000256" key="5">
    <source>
        <dbReference type="ARBA" id="ARBA00022741"/>
    </source>
</evidence>
<name>A0A2H0UIZ5_9BACT</name>
<dbReference type="Gene3D" id="3.30.56.10">
    <property type="match status" value="2"/>
</dbReference>
<dbReference type="InterPro" id="IPR041616">
    <property type="entry name" value="PheRS_beta_core"/>
</dbReference>
<keyword evidence="6" id="KW-0067">ATP-binding</keyword>
<dbReference type="Pfam" id="PF03484">
    <property type="entry name" value="B5"/>
    <property type="match status" value="1"/>
</dbReference>
<evidence type="ECO:0000256" key="6">
    <source>
        <dbReference type="ARBA" id="ARBA00022840"/>
    </source>
</evidence>
<dbReference type="GO" id="GO:0004826">
    <property type="term" value="F:phenylalanine-tRNA ligase activity"/>
    <property type="evidence" value="ECO:0007669"/>
    <property type="project" value="UniProtKB-EC"/>
</dbReference>
<keyword evidence="7" id="KW-0460">Magnesium</keyword>
<dbReference type="SMART" id="SM00873">
    <property type="entry name" value="B3_4"/>
    <property type="match status" value="1"/>
</dbReference>
<organism evidence="12 13">
    <name type="scientific">Candidatus Kaiserbacteria bacterium CG10_big_fil_rev_8_21_14_0_10_44_10</name>
    <dbReference type="NCBI Taxonomy" id="1974606"/>
    <lineage>
        <taxon>Bacteria</taxon>
        <taxon>Candidatus Kaiseribacteriota</taxon>
    </lineage>
</organism>
<dbReference type="SMART" id="SM00874">
    <property type="entry name" value="B5"/>
    <property type="match status" value="1"/>
</dbReference>
<comment type="cofactor">
    <cofactor evidence="1">
        <name>Mg(2+)</name>
        <dbReference type="ChEBI" id="CHEBI:18420"/>
    </cofactor>
</comment>
<dbReference type="Gene3D" id="3.30.930.10">
    <property type="entry name" value="Bira Bifunctional Protein, Domain 2"/>
    <property type="match status" value="1"/>
</dbReference>
<dbReference type="GO" id="GO:0006432">
    <property type="term" value="P:phenylalanyl-tRNA aminoacylation"/>
    <property type="evidence" value="ECO:0007669"/>
    <property type="project" value="InterPro"/>
</dbReference>
<evidence type="ECO:0000313" key="12">
    <source>
        <dbReference type="EMBL" id="PIR85676.1"/>
    </source>
</evidence>
<keyword evidence="8" id="KW-0648">Protein biosynthesis</keyword>
<dbReference type="SUPFAM" id="SSF46955">
    <property type="entry name" value="Putative DNA-binding domain"/>
    <property type="match status" value="2"/>
</dbReference>
<accession>A0A2H0UIZ5</accession>
<dbReference type="InterPro" id="IPR005121">
    <property type="entry name" value="Fdx_antiC-bd"/>
</dbReference>
<protein>
    <recommendedName>
        <fullName evidence="2">phenylalanine--tRNA ligase</fullName>
        <ecNumber evidence="2">6.1.1.20</ecNumber>
    </recommendedName>
</protein>
<dbReference type="GO" id="GO:0000287">
    <property type="term" value="F:magnesium ion binding"/>
    <property type="evidence" value="ECO:0007669"/>
    <property type="project" value="InterPro"/>
</dbReference>
<evidence type="ECO:0000256" key="3">
    <source>
        <dbReference type="ARBA" id="ARBA00022598"/>
    </source>
</evidence>
<evidence type="ECO:0000256" key="8">
    <source>
        <dbReference type="ARBA" id="ARBA00022917"/>
    </source>
</evidence>
<evidence type="ECO:0000256" key="2">
    <source>
        <dbReference type="ARBA" id="ARBA00012814"/>
    </source>
</evidence>
<dbReference type="Proteomes" id="UP000229612">
    <property type="component" value="Unassembled WGS sequence"/>
</dbReference>
<evidence type="ECO:0000256" key="4">
    <source>
        <dbReference type="ARBA" id="ARBA00022723"/>
    </source>
</evidence>
<dbReference type="SMART" id="SM00896">
    <property type="entry name" value="FDX-ACB"/>
    <property type="match status" value="1"/>
</dbReference>
<dbReference type="Gene3D" id="3.50.40.10">
    <property type="entry name" value="Phenylalanyl-trna Synthetase, Chain B, domain 3"/>
    <property type="match status" value="1"/>
</dbReference>
<dbReference type="Gene3D" id="3.30.70.380">
    <property type="entry name" value="Ferrodoxin-fold anticodon-binding domain"/>
    <property type="match status" value="1"/>
</dbReference>
<dbReference type="InterPro" id="IPR009061">
    <property type="entry name" value="DNA-bd_dom_put_sf"/>
</dbReference>
<dbReference type="InterPro" id="IPR036690">
    <property type="entry name" value="Fdx_antiC-bd_sf"/>
</dbReference>
<gene>
    <name evidence="12" type="ORF">COU14_03100</name>
</gene>
<dbReference type="InterPro" id="IPR045060">
    <property type="entry name" value="Phe-tRNA-ligase_IIc_bsu"/>
</dbReference>
<dbReference type="SUPFAM" id="SSF54991">
    <property type="entry name" value="Anticodon-binding domain of PheRS"/>
    <property type="match status" value="1"/>
</dbReference>
<evidence type="ECO:0000256" key="1">
    <source>
        <dbReference type="ARBA" id="ARBA00001946"/>
    </source>
</evidence>
<dbReference type="PROSITE" id="PS51447">
    <property type="entry name" value="FDX_ACB"/>
    <property type="match status" value="1"/>
</dbReference>
<sequence length="629" mass="69615">MLVSYNWLNKYFDNALPEPEKVADALTFYAWEIDGIEKVGDDTVLDVKVLPDKAMWGLSHRGIAKDLSVILKLPLKSDPLSTKPELLPLSDLVKIKVESKSCRCFAGALIKGVKVGPSPEWLKEALEALGQRSINNIVDASNYVMFDIGQPSHAFDASIVGEGVLVRQAEKGETLKALDETEYTFTEEDTVIATLSDKRALSIAGIKGGVESGISEKTTDIFLEAANWDPTSTRKSANRLKLRSDASSRYENSIVPEMVPYGLKAVVDLVIEIAGGELVGYNEINNTVSKKTSVTVSLEKINSVLGLSLTADDVISVIDRFGWEYKVNNEEFVITSPFERTDLNIAEDVIEEIGRIYGYEHVVAVVPEPIKQTEINQRFYYSEVIRDVLIERGFSEIFTSSFRSEDKVKLANAFASDKGYLRGDLKTNIKEALVKNAPNADLLGVRQIRIFEIGTVFNESGEELLLALGVQGPSGYKAKSDDPIITDAIQILSDALDVKLSAPAVEGIVEIKLGELLTKLPEVTSYKKSESEPALTYKPFSSYPAIVRDIAMWVDEGVNVTEIEELLNEKAGPLRVRTTLFDEFKKDGKVSYAFRLVFQSSEKTLEGSQVDSIMDDVYKAIKERGFEVR</sequence>
<keyword evidence="5" id="KW-0547">Nucleotide-binding</keyword>
<dbReference type="InterPro" id="IPR005146">
    <property type="entry name" value="B3/B4_tRNA-bd"/>
</dbReference>
<dbReference type="AlphaFoldDB" id="A0A2H0UIZ5"/>
<dbReference type="EMBL" id="PFBG01000034">
    <property type="protein sequence ID" value="PIR85676.1"/>
    <property type="molecule type" value="Genomic_DNA"/>
</dbReference>